<dbReference type="Pfam" id="PF13488">
    <property type="entry name" value="Gly-zipper_Omp"/>
    <property type="match status" value="1"/>
</dbReference>
<comment type="subcellular location">
    <subcellularLocation>
        <location evidence="1">Cell outer membrane</location>
    </subcellularLocation>
</comment>
<dbReference type="EMBL" id="JASVDS010000005">
    <property type="protein sequence ID" value="MDL5033833.1"/>
    <property type="molecule type" value="Genomic_DNA"/>
</dbReference>
<evidence type="ECO:0000313" key="7">
    <source>
        <dbReference type="EMBL" id="MDL5033833.1"/>
    </source>
</evidence>
<accession>A0ABT7LLT3</accession>
<keyword evidence="2 4" id="KW-0472">Membrane</keyword>
<dbReference type="Pfam" id="PF00691">
    <property type="entry name" value="OmpA"/>
    <property type="match status" value="1"/>
</dbReference>
<dbReference type="PRINTS" id="PR01023">
    <property type="entry name" value="NAFLGMOTY"/>
</dbReference>
<dbReference type="RefSeq" id="WP_285983909.1">
    <property type="nucleotide sequence ID" value="NZ_JASVDS010000005.1"/>
</dbReference>
<feature type="region of interest" description="Disordered" evidence="5">
    <location>
        <begin position="197"/>
        <end position="217"/>
    </location>
</feature>
<reference evidence="7 8" key="1">
    <citation type="submission" date="2023-06" db="EMBL/GenBank/DDBJ databases">
        <title>Pelomonas sp. APW6 16S ribosomal RNA gene genome sequencing and assembly.</title>
        <authorList>
            <person name="Woo H."/>
        </authorList>
    </citation>
    <scope>NUCLEOTIDE SEQUENCE [LARGE SCALE GENOMIC DNA]</scope>
    <source>
        <strain evidence="7 8">APW6</strain>
    </source>
</reference>
<dbReference type="PANTHER" id="PTHR30329:SF21">
    <property type="entry name" value="LIPOPROTEIN YIAD-RELATED"/>
    <property type="match status" value="1"/>
</dbReference>
<evidence type="ECO:0000256" key="5">
    <source>
        <dbReference type="SAM" id="MobiDB-lite"/>
    </source>
</evidence>
<evidence type="ECO:0000256" key="2">
    <source>
        <dbReference type="ARBA" id="ARBA00023136"/>
    </source>
</evidence>
<evidence type="ECO:0000259" key="6">
    <source>
        <dbReference type="PROSITE" id="PS51123"/>
    </source>
</evidence>
<protein>
    <submittedName>
        <fullName evidence="7">OmpA family protein</fullName>
    </submittedName>
</protein>
<dbReference type="PRINTS" id="PR01021">
    <property type="entry name" value="OMPADOMAIN"/>
</dbReference>
<evidence type="ECO:0000256" key="4">
    <source>
        <dbReference type="PROSITE-ProRule" id="PRU00473"/>
    </source>
</evidence>
<name>A0ABT7LLT3_9BURK</name>
<dbReference type="InterPro" id="IPR050330">
    <property type="entry name" value="Bact_OuterMem_StrucFunc"/>
</dbReference>
<gene>
    <name evidence="7" type="ORF">QRD43_18120</name>
</gene>
<proteinExistence type="predicted"/>
<dbReference type="PROSITE" id="PS51123">
    <property type="entry name" value="OMPA_2"/>
    <property type="match status" value="1"/>
</dbReference>
<keyword evidence="8" id="KW-1185">Reference proteome</keyword>
<dbReference type="CDD" id="cd07185">
    <property type="entry name" value="OmpA_C-like"/>
    <property type="match status" value="1"/>
</dbReference>
<organism evidence="7 8">
    <name type="scientific">Roseateles subflavus</name>
    <dbReference type="NCBI Taxonomy" id="3053353"/>
    <lineage>
        <taxon>Bacteria</taxon>
        <taxon>Pseudomonadati</taxon>
        <taxon>Pseudomonadota</taxon>
        <taxon>Betaproteobacteria</taxon>
        <taxon>Burkholderiales</taxon>
        <taxon>Sphaerotilaceae</taxon>
        <taxon>Roseateles</taxon>
    </lineage>
</organism>
<dbReference type="Gene3D" id="3.30.1330.60">
    <property type="entry name" value="OmpA-like domain"/>
    <property type="match status" value="1"/>
</dbReference>
<comment type="caution">
    <text evidence="7">The sequence shown here is derived from an EMBL/GenBank/DDBJ whole genome shotgun (WGS) entry which is preliminary data.</text>
</comment>
<dbReference type="InterPro" id="IPR006665">
    <property type="entry name" value="OmpA-like"/>
</dbReference>
<evidence type="ECO:0000313" key="8">
    <source>
        <dbReference type="Proteomes" id="UP001238603"/>
    </source>
</evidence>
<dbReference type="PANTHER" id="PTHR30329">
    <property type="entry name" value="STATOR ELEMENT OF FLAGELLAR MOTOR COMPLEX"/>
    <property type="match status" value="1"/>
</dbReference>
<feature type="domain" description="OmpA-like" evidence="6">
    <location>
        <begin position="113"/>
        <end position="228"/>
    </location>
</feature>
<keyword evidence="3" id="KW-0998">Cell outer membrane</keyword>
<evidence type="ECO:0000256" key="1">
    <source>
        <dbReference type="ARBA" id="ARBA00004442"/>
    </source>
</evidence>
<sequence>MFEPSRPLTLCARPARTGWRPALWSTVAASSLLGACASMDDTGRRTATGAAVGAATGAVLSSATGGSTGTGAVIGGALGAIAGHAWSRRMEDKQRALEQASAGTGIEVSRTADNQLRLHVPGDVSFDTGRADLRPGMRPVLDRFAREFSGGMRVTIVGHTDSSGNDALNQPLSLQRAETVRDYLAARGVPTSQMVVAGRGSREPLASNDSEQGRERNRRVEILLSEQG</sequence>
<dbReference type="Proteomes" id="UP001238603">
    <property type="component" value="Unassembled WGS sequence"/>
</dbReference>
<dbReference type="SUPFAM" id="SSF103088">
    <property type="entry name" value="OmpA-like"/>
    <property type="match status" value="1"/>
</dbReference>
<dbReference type="InterPro" id="IPR039567">
    <property type="entry name" value="Gly-zipper"/>
</dbReference>
<dbReference type="InterPro" id="IPR006664">
    <property type="entry name" value="OMP_bac"/>
</dbReference>
<dbReference type="InterPro" id="IPR036737">
    <property type="entry name" value="OmpA-like_sf"/>
</dbReference>
<evidence type="ECO:0000256" key="3">
    <source>
        <dbReference type="ARBA" id="ARBA00023237"/>
    </source>
</evidence>